<proteinExistence type="predicted"/>
<keyword evidence="1" id="KW-0732">Signal</keyword>
<protein>
    <recommendedName>
        <fullName evidence="4">RHS repeat protein</fullName>
    </recommendedName>
</protein>
<evidence type="ECO:0000256" key="1">
    <source>
        <dbReference type="SAM" id="SignalP"/>
    </source>
</evidence>
<dbReference type="EMBL" id="CP046566">
    <property type="protein sequence ID" value="QGW27490.1"/>
    <property type="molecule type" value="Genomic_DNA"/>
</dbReference>
<accession>A0A6I6GBG3</accession>
<gene>
    <name evidence="2" type="ORF">GLV81_04715</name>
</gene>
<feature type="chain" id="PRO_5026098436" description="RHS repeat protein" evidence="1">
    <location>
        <begin position="24"/>
        <end position="282"/>
    </location>
</feature>
<dbReference type="InterPro" id="IPR006530">
    <property type="entry name" value="YD"/>
</dbReference>
<evidence type="ECO:0008006" key="4">
    <source>
        <dbReference type="Google" id="ProtNLM"/>
    </source>
</evidence>
<reference evidence="2 3" key="1">
    <citation type="submission" date="2019-11" db="EMBL/GenBank/DDBJ databases">
        <authorList>
            <person name="Im W.T."/>
        </authorList>
    </citation>
    <scope>NUCLEOTIDE SEQUENCE [LARGE SCALE GENOMIC DNA]</scope>
    <source>
        <strain evidence="2 3">SB-02</strain>
    </source>
</reference>
<sequence length="282" mass="32460">MKHMWIRKSLLLLGTILTTQAGAQFYYQDVLQVAKTSAQFAQLKQHNVRQITASSFDADGSPSANFVLFQQVNAAQQTLTTTSKSDYTNSSVLTSYYDASNRLIKTVDESGTLRSETQYQYNEQGQLLLMSILTNDSLQQFSVTETHLYSYDSKGMPTTMLRIKNNSDTTKVIFIADETTGKPGEEQWWKGNRKIETWFYYYNEQQQLTDIARPNKKAGRILPDLIFEYDAAGRISQQTSVQSGSNMYRIWRYVYDARGLKLKEGVFNKYKEPEGRIEYSYQ</sequence>
<dbReference type="InterPro" id="IPR031325">
    <property type="entry name" value="RHS_repeat"/>
</dbReference>
<dbReference type="Pfam" id="PF05593">
    <property type="entry name" value="RHS_repeat"/>
    <property type="match status" value="1"/>
</dbReference>
<dbReference type="Proteomes" id="UP000426027">
    <property type="component" value="Chromosome"/>
</dbReference>
<dbReference type="Gene3D" id="2.180.10.10">
    <property type="entry name" value="RHS repeat-associated core"/>
    <property type="match status" value="1"/>
</dbReference>
<dbReference type="NCBIfam" id="TIGR01643">
    <property type="entry name" value="YD_repeat_2x"/>
    <property type="match status" value="1"/>
</dbReference>
<evidence type="ECO:0000313" key="3">
    <source>
        <dbReference type="Proteomes" id="UP000426027"/>
    </source>
</evidence>
<dbReference type="AlphaFoldDB" id="A0A6I6GBG3"/>
<dbReference type="KEGG" id="fls:GLV81_04715"/>
<name>A0A6I6GBG3_9BACT</name>
<keyword evidence="3" id="KW-1185">Reference proteome</keyword>
<feature type="signal peptide" evidence="1">
    <location>
        <begin position="1"/>
        <end position="23"/>
    </location>
</feature>
<evidence type="ECO:0000313" key="2">
    <source>
        <dbReference type="EMBL" id="QGW27490.1"/>
    </source>
</evidence>
<organism evidence="2 3">
    <name type="scientific">Phnomibacter ginsenosidimutans</name>
    <dbReference type="NCBI Taxonomy" id="2676868"/>
    <lineage>
        <taxon>Bacteria</taxon>
        <taxon>Pseudomonadati</taxon>
        <taxon>Bacteroidota</taxon>
        <taxon>Chitinophagia</taxon>
        <taxon>Chitinophagales</taxon>
        <taxon>Chitinophagaceae</taxon>
        <taxon>Phnomibacter</taxon>
    </lineage>
</organism>